<sequence>MADHQQPGVGKLANDHNKQGAQARTQTNQHERTPESRSDRENLAGSHNQVSSRKGGGGAGRTPRGAG</sequence>
<evidence type="ECO:0000313" key="2">
    <source>
        <dbReference type="EMBL" id="TFZ02116.1"/>
    </source>
</evidence>
<feature type="compositionally biased region" description="Polar residues" evidence="1">
    <location>
        <begin position="19"/>
        <end position="28"/>
    </location>
</feature>
<feature type="compositionally biased region" description="Gly residues" evidence="1">
    <location>
        <begin position="54"/>
        <end position="67"/>
    </location>
</feature>
<dbReference type="Proteomes" id="UP000297839">
    <property type="component" value="Unassembled WGS sequence"/>
</dbReference>
<evidence type="ECO:0000256" key="1">
    <source>
        <dbReference type="SAM" id="MobiDB-lite"/>
    </source>
</evidence>
<reference evidence="2 3" key="1">
    <citation type="submission" date="2019-03" db="EMBL/GenBank/DDBJ databases">
        <title>Ramlibacter sp. 18x22-1, whole genome shotgun sequence.</title>
        <authorList>
            <person name="Zhang X."/>
            <person name="Feng G."/>
            <person name="Zhu H."/>
        </authorList>
    </citation>
    <scope>NUCLEOTIDE SEQUENCE [LARGE SCALE GENOMIC DNA]</scope>
    <source>
        <strain evidence="2 3">18x22-1</strain>
    </source>
</reference>
<organism evidence="2 3">
    <name type="scientific">Ramlibacter humi</name>
    <dbReference type="NCBI Taxonomy" id="2530451"/>
    <lineage>
        <taxon>Bacteria</taxon>
        <taxon>Pseudomonadati</taxon>
        <taxon>Pseudomonadota</taxon>
        <taxon>Betaproteobacteria</taxon>
        <taxon>Burkholderiales</taxon>
        <taxon>Comamonadaceae</taxon>
        <taxon>Ramlibacter</taxon>
    </lineage>
</organism>
<accession>A0A4Z0BS41</accession>
<feature type="compositionally biased region" description="Basic and acidic residues" evidence="1">
    <location>
        <begin position="29"/>
        <end position="42"/>
    </location>
</feature>
<dbReference type="AlphaFoldDB" id="A0A4Z0BS41"/>
<name>A0A4Z0BS41_9BURK</name>
<protein>
    <submittedName>
        <fullName evidence="2">Uncharacterized protein</fullName>
    </submittedName>
</protein>
<proteinExistence type="predicted"/>
<dbReference type="OrthoDB" id="8912009at2"/>
<evidence type="ECO:0000313" key="3">
    <source>
        <dbReference type="Proteomes" id="UP000297839"/>
    </source>
</evidence>
<dbReference type="EMBL" id="SMLK01000003">
    <property type="protein sequence ID" value="TFZ02116.1"/>
    <property type="molecule type" value="Genomic_DNA"/>
</dbReference>
<gene>
    <name evidence="2" type="ORF">EZ216_12030</name>
</gene>
<comment type="caution">
    <text evidence="2">The sequence shown here is derived from an EMBL/GenBank/DDBJ whole genome shotgun (WGS) entry which is preliminary data.</text>
</comment>
<keyword evidence="3" id="KW-1185">Reference proteome</keyword>
<feature type="region of interest" description="Disordered" evidence="1">
    <location>
        <begin position="1"/>
        <end position="67"/>
    </location>
</feature>